<dbReference type="Proteomes" id="UP000078486">
    <property type="component" value="Unassembled WGS sequence"/>
</dbReference>
<dbReference type="RefSeq" id="WP_068771227.1">
    <property type="nucleotide sequence ID" value="NZ_CP109796.1"/>
</dbReference>
<dbReference type="InterPro" id="IPR008410">
    <property type="entry name" value="BCSC_C"/>
</dbReference>
<keyword evidence="3" id="KW-0802">TPR repeat</keyword>
<dbReference type="GO" id="GO:0019867">
    <property type="term" value="C:outer membrane"/>
    <property type="evidence" value="ECO:0007669"/>
    <property type="project" value="InterPro"/>
</dbReference>
<proteinExistence type="predicted"/>
<keyword evidence="8" id="KW-1185">Reference proteome</keyword>
<accession>A0A178IGN0</accession>
<dbReference type="EMBL" id="LRRQ01000121">
    <property type="protein sequence ID" value="OAM88761.1"/>
    <property type="molecule type" value="Genomic_DNA"/>
</dbReference>
<evidence type="ECO:0000256" key="4">
    <source>
        <dbReference type="SAM" id="MobiDB-lite"/>
    </source>
</evidence>
<feature type="domain" description="Cellulose synthase operon C C-terminal" evidence="6">
    <location>
        <begin position="403"/>
        <end position="739"/>
    </location>
</feature>
<dbReference type="OrthoDB" id="174989at2"/>
<name>A0A178IGN0_9BACT</name>
<sequence length="755" mass="80874">MSSTRPVFLSLVFLALPAALPPSAYAGAFDDSAAPFTGDVRRGTAGLAIAPRMPATSRHAVALFDDPDPPISVAAVPAAPAATIAPAGPTAPPPPTPTPPAQPAPPPSVSEILENGSNAELAALGNEAHARRDASLAEAIAWAWYRRSDHAPASLWFAQAAAWGAGGDDIPYGRAVAALGEDRPDLARQHLAPLVRRGVEKALVLNADLNARLASEAYEGGRYPDTIALLNQVYRQRYLSHREQILLAWSYLRTGDAAKSASIFEGLYRACKDQASADGLVTAVLALPAPPGAEPPLARLYRLGATVGGPLNGNPAIIAAAPPVAVEAAAARAANQGRHVAALAAIKDSRKRGESLPAVTATLADRLSGLASPAFTLSGAYSSKSGTEGLGQLSISDLSFFNARAIIAGRHEISFRASHVRLKTGMPEASEYNPIGIPPVIPPRDYSDPVIPEYPDFNQKPTDHVYDYDTAFSWRYHGGNWSPWFVFGAAPEGIRKRNYNVQAGITYVGDDNAMFEAAIFDLPVKDSLLSYTGIRDPWTGASWGQVMTTGARLVASRPLENDWAIRAEGHASQLTGDHVETNYGLGFNLGLRKNLPPDLLPLGELAYLTIGPDVSFLHYEKNLGKFTWGHGGYFSPEYLFQADIGANLLTREDTFWLAKIDALLGYQANEQAGAPYYPGLSSAENLRYPGTTTSGLIFSLRARAAFMLSPHWMVGGFIDANKTADYNAYGIGMHLTYFFAHRLGLYREDLQLPIW</sequence>
<feature type="region of interest" description="Disordered" evidence="4">
    <location>
        <begin position="83"/>
        <end position="109"/>
    </location>
</feature>
<dbReference type="Pfam" id="PF05420">
    <property type="entry name" value="BCSC_C"/>
    <property type="match status" value="1"/>
</dbReference>
<feature type="compositionally biased region" description="Pro residues" evidence="4">
    <location>
        <begin position="89"/>
        <end position="108"/>
    </location>
</feature>
<evidence type="ECO:0000256" key="3">
    <source>
        <dbReference type="ARBA" id="ARBA00022803"/>
    </source>
</evidence>
<keyword evidence="2" id="KW-0677">Repeat</keyword>
<comment type="caution">
    <text evidence="7">The sequence shown here is derived from an EMBL/GenBank/DDBJ whole genome shotgun (WGS) entry which is preliminary data.</text>
</comment>
<keyword evidence="1 5" id="KW-0732">Signal</keyword>
<dbReference type="GO" id="GO:0030244">
    <property type="term" value="P:cellulose biosynthetic process"/>
    <property type="evidence" value="ECO:0007669"/>
    <property type="project" value="InterPro"/>
</dbReference>
<evidence type="ECO:0000313" key="8">
    <source>
        <dbReference type="Proteomes" id="UP000078486"/>
    </source>
</evidence>
<evidence type="ECO:0000313" key="7">
    <source>
        <dbReference type="EMBL" id="OAM88761.1"/>
    </source>
</evidence>
<evidence type="ECO:0000256" key="5">
    <source>
        <dbReference type="SAM" id="SignalP"/>
    </source>
</evidence>
<feature type="signal peptide" evidence="5">
    <location>
        <begin position="1"/>
        <end position="26"/>
    </location>
</feature>
<evidence type="ECO:0000256" key="2">
    <source>
        <dbReference type="ARBA" id="ARBA00022737"/>
    </source>
</evidence>
<dbReference type="STRING" id="1184151.AW736_15535"/>
<organism evidence="7 8">
    <name type="scientific">Termitidicoccus mucosus</name>
    <dbReference type="NCBI Taxonomy" id="1184151"/>
    <lineage>
        <taxon>Bacteria</taxon>
        <taxon>Pseudomonadati</taxon>
        <taxon>Verrucomicrobiota</taxon>
        <taxon>Opitutia</taxon>
        <taxon>Opitutales</taxon>
        <taxon>Opitutaceae</taxon>
        <taxon>Termitidicoccus</taxon>
    </lineage>
</organism>
<gene>
    <name evidence="7" type="ORF">AW736_15535</name>
</gene>
<evidence type="ECO:0000256" key="1">
    <source>
        <dbReference type="ARBA" id="ARBA00022729"/>
    </source>
</evidence>
<evidence type="ECO:0000259" key="6">
    <source>
        <dbReference type="Pfam" id="PF05420"/>
    </source>
</evidence>
<dbReference type="AlphaFoldDB" id="A0A178IGN0"/>
<feature type="chain" id="PRO_5008088805" evidence="5">
    <location>
        <begin position="27"/>
        <end position="755"/>
    </location>
</feature>
<protein>
    <submittedName>
        <fullName evidence="7">Cellulose synthase</fullName>
    </submittedName>
</protein>
<reference evidence="7 8" key="1">
    <citation type="submission" date="2016-01" db="EMBL/GenBank/DDBJ databases">
        <title>High potential of lignocellulose degradation of a new Verrucomicrobia species.</title>
        <authorList>
            <person name="Wang Y."/>
            <person name="Shi Y."/>
            <person name="Qiu Z."/>
            <person name="Liu S."/>
            <person name="Yang H."/>
        </authorList>
    </citation>
    <scope>NUCLEOTIDE SEQUENCE [LARGE SCALE GENOMIC DNA]</scope>
    <source>
        <strain evidence="7 8">TSB47</strain>
    </source>
</reference>